<dbReference type="PANTHER" id="PTHR46193:SF10">
    <property type="entry name" value="6-PHOSPHOGLUCONATE PHOSPHATASE"/>
    <property type="match status" value="1"/>
</dbReference>
<dbReference type="InterPro" id="IPR051600">
    <property type="entry name" value="Beta-PGM-like"/>
</dbReference>
<dbReference type="Gene3D" id="1.10.150.240">
    <property type="entry name" value="Putative phosphatase, domain 2"/>
    <property type="match status" value="1"/>
</dbReference>
<dbReference type="Gene3D" id="3.40.50.1000">
    <property type="entry name" value="HAD superfamily/HAD-like"/>
    <property type="match status" value="1"/>
</dbReference>
<keyword evidence="6" id="KW-1185">Reference proteome</keyword>
<dbReference type="InterPro" id="IPR023198">
    <property type="entry name" value="PGP-like_dom2"/>
</dbReference>
<dbReference type="NCBIfam" id="TIGR01549">
    <property type="entry name" value="HAD-SF-IA-v1"/>
    <property type="match status" value="1"/>
</dbReference>
<comment type="caution">
    <text evidence="5">The sequence shown here is derived from an EMBL/GenBank/DDBJ whole genome shotgun (WGS) entry which is preliminary data.</text>
</comment>
<dbReference type="InterPro" id="IPR036412">
    <property type="entry name" value="HAD-like_sf"/>
</dbReference>
<evidence type="ECO:0000256" key="2">
    <source>
        <dbReference type="ARBA" id="ARBA00006171"/>
    </source>
</evidence>
<keyword evidence="3" id="KW-0479">Metal-binding</keyword>
<dbReference type="Pfam" id="PF13419">
    <property type="entry name" value="HAD_2"/>
    <property type="match status" value="1"/>
</dbReference>
<organism evidence="5 6">
    <name type="scientific">Novosphingobium anseongense</name>
    <dbReference type="NCBI Taxonomy" id="3133436"/>
    <lineage>
        <taxon>Bacteria</taxon>
        <taxon>Pseudomonadati</taxon>
        <taxon>Pseudomonadota</taxon>
        <taxon>Alphaproteobacteria</taxon>
        <taxon>Sphingomonadales</taxon>
        <taxon>Sphingomonadaceae</taxon>
        <taxon>Novosphingobium</taxon>
    </lineage>
</organism>
<evidence type="ECO:0000256" key="4">
    <source>
        <dbReference type="ARBA" id="ARBA00022842"/>
    </source>
</evidence>
<dbReference type="NCBIfam" id="TIGR01509">
    <property type="entry name" value="HAD-SF-IA-v3"/>
    <property type="match status" value="1"/>
</dbReference>
<accession>A0ABU8S1V0</accession>
<dbReference type="InterPro" id="IPR041492">
    <property type="entry name" value="HAD_2"/>
</dbReference>
<comment type="similarity">
    <text evidence="2">Belongs to the HAD-like hydrolase superfamily. CbbY/CbbZ/Gph/YieH family.</text>
</comment>
<dbReference type="GO" id="GO:0016787">
    <property type="term" value="F:hydrolase activity"/>
    <property type="evidence" value="ECO:0007669"/>
    <property type="project" value="UniProtKB-KW"/>
</dbReference>
<gene>
    <name evidence="5" type="ORF">WG901_21220</name>
</gene>
<proteinExistence type="inferred from homology"/>
<dbReference type="SFLD" id="SFLDS00003">
    <property type="entry name" value="Haloacid_Dehalogenase"/>
    <property type="match status" value="1"/>
</dbReference>
<comment type="cofactor">
    <cofactor evidence="1">
        <name>Mg(2+)</name>
        <dbReference type="ChEBI" id="CHEBI:18420"/>
    </cofactor>
</comment>
<dbReference type="RefSeq" id="WP_339589121.1">
    <property type="nucleotide sequence ID" value="NZ_JBBHJZ010000005.1"/>
</dbReference>
<name>A0ABU8S1V0_9SPHN</name>
<dbReference type="EMBL" id="JBBHJZ010000005">
    <property type="protein sequence ID" value="MEJ5979188.1"/>
    <property type="molecule type" value="Genomic_DNA"/>
</dbReference>
<dbReference type="PANTHER" id="PTHR46193">
    <property type="entry name" value="6-PHOSPHOGLUCONATE PHOSPHATASE"/>
    <property type="match status" value="1"/>
</dbReference>
<reference evidence="5 6" key="1">
    <citation type="submission" date="2024-03" db="EMBL/GenBank/DDBJ databases">
        <authorList>
            <person name="Jo J.-H."/>
        </authorList>
    </citation>
    <scope>NUCLEOTIDE SEQUENCE [LARGE SCALE GENOMIC DNA]</scope>
    <source>
        <strain evidence="5 6">PS1R-30</strain>
    </source>
</reference>
<protein>
    <submittedName>
        <fullName evidence="5">HAD-IA family hydrolase</fullName>
    </submittedName>
</protein>
<dbReference type="SUPFAM" id="SSF56784">
    <property type="entry name" value="HAD-like"/>
    <property type="match status" value="1"/>
</dbReference>
<dbReference type="Proteomes" id="UP001361239">
    <property type="component" value="Unassembled WGS sequence"/>
</dbReference>
<evidence type="ECO:0000313" key="5">
    <source>
        <dbReference type="EMBL" id="MEJ5979188.1"/>
    </source>
</evidence>
<keyword evidence="5" id="KW-0378">Hydrolase</keyword>
<sequence length="222" mass="23927">MWPELIVFDFDGVIADSELLACGVAAAYATELGKPMSTQEGLERFMGRQVTDVRLQIEQDIGRRVPDFVDELRRRTLNAFKSSLQPVNGAIEFLRQFETVAKCIASSSALDRIRASLEVLGVPESVFARIFSAEEVERGKPFPDIFLHAASSLDVGVDRVLVIEDSVGGVRAAAAAGMAVVGLVAGSHIGPKHGALLMEAGAEIVLASYRDVKAWLVENSGR</sequence>
<evidence type="ECO:0000256" key="3">
    <source>
        <dbReference type="ARBA" id="ARBA00022723"/>
    </source>
</evidence>
<evidence type="ECO:0000313" key="6">
    <source>
        <dbReference type="Proteomes" id="UP001361239"/>
    </source>
</evidence>
<dbReference type="InterPro" id="IPR006439">
    <property type="entry name" value="HAD-SF_hydro_IA"/>
</dbReference>
<dbReference type="SFLD" id="SFLDG01129">
    <property type="entry name" value="C1.5:_HAD__Beta-PGM__Phosphata"/>
    <property type="match status" value="1"/>
</dbReference>
<dbReference type="InterPro" id="IPR023214">
    <property type="entry name" value="HAD_sf"/>
</dbReference>
<evidence type="ECO:0000256" key="1">
    <source>
        <dbReference type="ARBA" id="ARBA00001946"/>
    </source>
</evidence>
<keyword evidence="4" id="KW-0460">Magnesium</keyword>